<sequence length="121" mass="13743">MTKISAAEFIKKHQATGRNSKLEPYKADILLLKSQGYTQQQILDFLRLNGVTVGMTTLNWFIRSRMENIDKKSVQQNPATPSPVSSEKANTTENKQVQVQDQNGEPRKFEFDPSVDAKKLM</sequence>
<organism evidence="2 3">
    <name type="scientific">Neisseria zalophi</name>
    <dbReference type="NCBI Taxonomy" id="640030"/>
    <lineage>
        <taxon>Bacteria</taxon>
        <taxon>Pseudomonadati</taxon>
        <taxon>Pseudomonadota</taxon>
        <taxon>Betaproteobacteria</taxon>
        <taxon>Neisseriales</taxon>
        <taxon>Neisseriaceae</taxon>
        <taxon>Neisseria</taxon>
    </lineage>
</organism>
<keyword evidence="3" id="KW-1185">Reference proteome</keyword>
<dbReference type="OrthoDB" id="8604825at2"/>
<dbReference type="KEGG" id="nzl:D0T92_04145"/>
<feature type="compositionally biased region" description="Basic and acidic residues" evidence="1">
    <location>
        <begin position="104"/>
        <end position="121"/>
    </location>
</feature>
<proteinExistence type="predicted"/>
<name>A0A5J6PST7_9NEIS</name>
<protein>
    <submittedName>
        <fullName evidence="2">Uncharacterized protein</fullName>
    </submittedName>
</protein>
<accession>A0A5J6PST7</accession>
<evidence type="ECO:0000313" key="3">
    <source>
        <dbReference type="Proteomes" id="UP000325713"/>
    </source>
</evidence>
<evidence type="ECO:0000313" key="2">
    <source>
        <dbReference type="EMBL" id="QEY25808.1"/>
    </source>
</evidence>
<dbReference type="EMBL" id="CP031700">
    <property type="protein sequence ID" value="QEY25808.1"/>
    <property type="molecule type" value="Genomic_DNA"/>
</dbReference>
<feature type="region of interest" description="Disordered" evidence="1">
    <location>
        <begin position="69"/>
        <end position="121"/>
    </location>
</feature>
<dbReference type="RefSeq" id="WP_151050487.1">
    <property type="nucleotide sequence ID" value="NZ_CP031700.1"/>
</dbReference>
<evidence type="ECO:0000256" key="1">
    <source>
        <dbReference type="SAM" id="MobiDB-lite"/>
    </source>
</evidence>
<feature type="compositionally biased region" description="Polar residues" evidence="1">
    <location>
        <begin position="74"/>
        <end position="103"/>
    </location>
</feature>
<dbReference type="AlphaFoldDB" id="A0A5J6PST7"/>
<reference evidence="2 3" key="1">
    <citation type="submission" date="2018-08" db="EMBL/GenBank/DDBJ databases">
        <title>Neisseria zalophi ATCC BAA-2455 complete genome.</title>
        <authorList>
            <person name="Veseli I.A."/>
            <person name="Buttler R."/>
            <person name="Mascarenhas dos Santos A.C."/>
            <person name="Pombert J.-F."/>
        </authorList>
    </citation>
    <scope>NUCLEOTIDE SEQUENCE [LARGE SCALE GENOMIC DNA]</scope>
    <source>
        <strain evidence="2 3">ATCC BAA-2455</strain>
    </source>
</reference>
<dbReference type="Proteomes" id="UP000325713">
    <property type="component" value="Chromosome"/>
</dbReference>
<gene>
    <name evidence="2" type="ORF">D0T92_04145</name>
</gene>